<comment type="caution">
    <text evidence="1">The sequence shown here is derived from an EMBL/GenBank/DDBJ whole genome shotgun (WGS) entry which is preliminary data.</text>
</comment>
<dbReference type="Gene3D" id="2.40.70.10">
    <property type="entry name" value="Acid Proteases"/>
    <property type="match status" value="1"/>
</dbReference>
<dbReference type="SUPFAM" id="SSF56672">
    <property type="entry name" value="DNA/RNA polymerases"/>
    <property type="match status" value="1"/>
</dbReference>
<dbReference type="InterPro" id="IPR043502">
    <property type="entry name" value="DNA/RNA_pol_sf"/>
</dbReference>
<evidence type="ECO:0000313" key="1">
    <source>
        <dbReference type="EMBL" id="GMF88830.1"/>
    </source>
</evidence>
<dbReference type="OrthoDB" id="117533at2759"/>
<proteinExistence type="predicted"/>
<dbReference type="Gene3D" id="3.10.10.10">
    <property type="entry name" value="HIV Type 1 Reverse Transcriptase, subunit A, domain 1"/>
    <property type="match status" value="1"/>
</dbReference>
<reference evidence="1" key="1">
    <citation type="submission" date="2023-04" db="EMBL/GenBank/DDBJ databases">
        <title>Phytophthora fragariaefolia NBRC 109709.</title>
        <authorList>
            <person name="Ichikawa N."/>
            <person name="Sato H."/>
            <person name="Tonouchi N."/>
        </authorList>
    </citation>
    <scope>NUCLEOTIDE SEQUENCE</scope>
    <source>
        <strain evidence="1">NBRC 109709</strain>
    </source>
</reference>
<organism evidence="1 2">
    <name type="scientific">Phytophthora fragariaefolia</name>
    <dbReference type="NCBI Taxonomy" id="1490495"/>
    <lineage>
        <taxon>Eukaryota</taxon>
        <taxon>Sar</taxon>
        <taxon>Stramenopiles</taxon>
        <taxon>Oomycota</taxon>
        <taxon>Peronosporomycetes</taxon>
        <taxon>Peronosporales</taxon>
        <taxon>Peronosporaceae</taxon>
        <taxon>Phytophthora</taxon>
    </lineage>
</organism>
<dbReference type="AlphaFoldDB" id="A0A9W6YM83"/>
<sequence>MTDTPRTSHDEEVKYVEADDGLPTAMMEVNGAQRRVKLDSCARFTVAGTDWMAHGDKLNVRALVDYVEGIGSFSLEVVGVWRFQLRTVFNEVIKVDACIVSGCADDVLLGVDFMRARGATMDSHRNEVRYADGERTMVVPFRSHHSASGARIVAVRMVSRSRLMGHAVTPVEVSMASEDGERGLFLPTEHTAAVLLAATVTTAQNGRAWVPAIDTSVAAAKIPNKKELGRWVSVNEDMEVLKMGGELDVTRVSQWIDELGDSVTPLDDEKEIHVGADNDDARESITKLLRVYPKLTVNTSECPPATSLDLYHHIDTGDSAPIMLKRRRQSRTEDQVIEENRNKILQSGVIEEGCGAWGFLVVLVHKKDGELDFVWTIVH</sequence>
<protein>
    <submittedName>
        <fullName evidence="1">Unnamed protein product</fullName>
    </submittedName>
</protein>
<keyword evidence="2" id="KW-1185">Reference proteome</keyword>
<accession>A0A9W6YM83</accession>
<name>A0A9W6YM83_9STRA</name>
<gene>
    <name evidence="1" type="ORF">Pfra01_002892900</name>
</gene>
<evidence type="ECO:0000313" key="2">
    <source>
        <dbReference type="Proteomes" id="UP001165121"/>
    </source>
</evidence>
<dbReference type="EMBL" id="BSXT01013634">
    <property type="protein sequence ID" value="GMF88830.1"/>
    <property type="molecule type" value="Genomic_DNA"/>
</dbReference>
<dbReference type="InterPro" id="IPR021109">
    <property type="entry name" value="Peptidase_aspartic_dom_sf"/>
</dbReference>
<dbReference type="Proteomes" id="UP001165121">
    <property type="component" value="Unassembled WGS sequence"/>
</dbReference>